<keyword evidence="5" id="KW-1185">Reference proteome</keyword>
<dbReference type="Pfam" id="PF23374">
    <property type="entry name" value="Fn3_arc"/>
    <property type="match status" value="1"/>
</dbReference>
<dbReference type="RefSeq" id="WP_279527519.1">
    <property type="nucleotide sequence ID" value="NZ_CP122312.1"/>
</dbReference>
<name>A0ABD5Z694_9EURY</name>
<evidence type="ECO:0000313" key="5">
    <source>
        <dbReference type="Proteomes" id="UP001596447"/>
    </source>
</evidence>
<evidence type="ECO:0000259" key="3">
    <source>
        <dbReference type="Pfam" id="PF23379"/>
    </source>
</evidence>
<evidence type="ECO:0000259" key="1">
    <source>
        <dbReference type="Pfam" id="PF23374"/>
    </source>
</evidence>
<dbReference type="InterPro" id="IPR055520">
    <property type="entry name" value="DUF7094"/>
</dbReference>
<dbReference type="Pfam" id="PF23379">
    <property type="entry name" value="DUF7096"/>
    <property type="match status" value="1"/>
</dbReference>
<proteinExistence type="predicted"/>
<feature type="domain" description="DUF7096" evidence="3">
    <location>
        <begin position="18"/>
        <end position="197"/>
    </location>
</feature>
<dbReference type="Pfam" id="PF23375">
    <property type="entry name" value="DUF7094"/>
    <property type="match status" value="1"/>
</dbReference>
<protein>
    <submittedName>
        <fullName evidence="4">Uncharacterized protein</fullName>
    </submittedName>
</protein>
<dbReference type="InterPro" id="IPR055522">
    <property type="entry name" value="DUF7096"/>
</dbReference>
<gene>
    <name evidence="4" type="ORF">ACFQJ9_15270</name>
</gene>
<reference evidence="4 5" key="1">
    <citation type="journal article" date="2019" name="Int. J. Syst. Evol. Microbiol.">
        <title>The Global Catalogue of Microorganisms (GCM) 10K type strain sequencing project: providing services to taxonomists for standard genome sequencing and annotation.</title>
        <authorList>
            <consortium name="The Broad Institute Genomics Platform"/>
            <consortium name="The Broad Institute Genome Sequencing Center for Infectious Disease"/>
            <person name="Wu L."/>
            <person name="Ma J."/>
        </authorList>
    </citation>
    <scope>NUCLEOTIDE SEQUENCE [LARGE SCALE GENOMIC DNA]</scope>
    <source>
        <strain evidence="4 5">XZGYJ-43</strain>
    </source>
</reference>
<dbReference type="InterPro" id="IPR056397">
    <property type="entry name" value="Fn3_arc"/>
</dbReference>
<sequence>MVPTRAASLFLCVLLVSAGAAAFVTPQAQPTTTIHQASQPAIETPEVLAIGVERSNFTGTGLSVTGALASQQYSVTQELTQRTIRERLQKADNESDRHAVLVNATAALETEATQVIQESKETRQAYLRGTLSTREYSTRIAKIHSRAEETIAVAQFIAEQAEPGSQIKSRAVEVRAHLSMYTGPVRDKIAAAMKTGEGPERVYVSAGQNGTALAVIDGETYIREATNPDGYSSAPGSIPEASTLLENIRNQYPWVMNQSPGISFVPIPIDTDTPRYAYVLTLNYPQGNIHAHIDTDTDAVYQEVQRIHLTSLNTSADRIVQDRELTVSISRSFAGGPLYVNVTDRDESPVAAEILINNESVGSTGPDGTMWVIAPTGNFSVTAVAHSSDARVETNMTLTNTKNPAALSS</sequence>
<organism evidence="4 5">
    <name type="scientific">Halospeciosus flavus</name>
    <dbReference type="NCBI Taxonomy" id="3032283"/>
    <lineage>
        <taxon>Archaea</taxon>
        <taxon>Methanobacteriati</taxon>
        <taxon>Methanobacteriota</taxon>
        <taxon>Stenosarchaea group</taxon>
        <taxon>Halobacteria</taxon>
        <taxon>Halobacteriales</taxon>
        <taxon>Halobacteriaceae</taxon>
        <taxon>Halospeciosus</taxon>
    </lineage>
</organism>
<evidence type="ECO:0000313" key="4">
    <source>
        <dbReference type="EMBL" id="MFC7200754.1"/>
    </source>
</evidence>
<dbReference type="Proteomes" id="UP001596447">
    <property type="component" value="Unassembled WGS sequence"/>
</dbReference>
<feature type="domain" description="Fibronectin-III type-like" evidence="1">
    <location>
        <begin position="322"/>
        <end position="389"/>
    </location>
</feature>
<feature type="domain" description="DUF7094" evidence="2">
    <location>
        <begin position="202"/>
        <end position="312"/>
    </location>
</feature>
<dbReference type="AlphaFoldDB" id="A0ABD5Z694"/>
<comment type="caution">
    <text evidence="4">The sequence shown here is derived from an EMBL/GenBank/DDBJ whole genome shotgun (WGS) entry which is preliminary data.</text>
</comment>
<accession>A0ABD5Z694</accession>
<dbReference type="EMBL" id="JBHTAR010000011">
    <property type="protein sequence ID" value="MFC7200754.1"/>
    <property type="molecule type" value="Genomic_DNA"/>
</dbReference>
<evidence type="ECO:0000259" key="2">
    <source>
        <dbReference type="Pfam" id="PF23375"/>
    </source>
</evidence>